<evidence type="ECO:0000256" key="12">
    <source>
        <dbReference type="PROSITE-ProRule" id="PRU00146"/>
    </source>
</evidence>
<dbReference type="InterPro" id="IPR001965">
    <property type="entry name" value="Znf_PHD"/>
</dbReference>
<feature type="compositionally biased region" description="Basic residues" evidence="13">
    <location>
        <begin position="596"/>
        <end position="610"/>
    </location>
</feature>
<dbReference type="InterPro" id="IPR013083">
    <property type="entry name" value="Znf_RING/FYVE/PHD"/>
</dbReference>
<evidence type="ECO:0000313" key="20">
    <source>
        <dbReference type="Proteomes" id="UP000024404"/>
    </source>
</evidence>
<feature type="domain" description="PHD-type" evidence="14">
    <location>
        <begin position="1269"/>
        <end position="1318"/>
    </location>
</feature>
<keyword evidence="11" id="KW-0539">Nucleus</keyword>
<accession>A0A8R1TNL4</accession>
<dbReference type="InterPro" id="IPR003616">
    <property type="entry name" value="Post-SET_dom"/>
</dbReference>
<feature type="compositionally biased region" description="Basic and acidic residues" evidence="13">
    <location>
        <begin position="611"/>
        <end position="624"/>
    </location>
</feature>
<evidence type="ECO:0000259" key="16">
    <source>
        <dbReference type="PROSITE" id="PS50868"/>
    </source>
</evidence>
<evidence type="ECO:0000256" key="4">
    <source>
        <dbReference type="ARBA" id="ARBA00022603"/>
    </source>
</evidence>
<keyword evidence="6" id="KW-0949">S-adenosyl-L-methionine</keyword>
<proteinExistence type="predicted"/>
<feature type="domain" description="Post-SET" evidence="16">
    <location>
        <begin position="1045"/>
        <end position="1061"/>
    </location>
</feature>
<dbReference type="InterPro" id="IPR011011">
    <property type="entry name" value="Znf_FYVE_PHD"/>
</dbReference>
<dbReference type="InterPro" id="IPR001025">
    <property type="entry name" value="BAH_dom"/>
</dbReference>
<reference evidence="20" key="1">
    <citation type="submission" date="2013-10" db="EMBL/GenBank/DDBJ databases">
        <title>Genome sequencing of Onchocerca volvulus.</title>
        <authorList>
            <person name="Cotton J."/>
            <person name="Tsai J."/>
            <person name="Stanley E."/>
            <person name="Tracey A."/>
            <person name="Holroyd N."/>
            <person name="Lustigman S."/>
            <person name="Berriman M."/>
        </authorList>
    </citation>
    <scope>NUCLEOTIDE SEQUENCE</scope>
</reference>
<dbReference type="EMBL" id="CMVM020000044">
    <property type="status" value="NOT_ANNOTATED_CDS"/>
    <property type="molecule type" value="Genomic_DNA"/>
</dbReference>
<organism evidence="19 20">
    <name type="scientific">Onchocerca volvulus</name>
    <dbReference type="NCBI Taxonomy" id="6282"/>
    <lineage>
        <taxon>Eukaryota</taxon>
        <taxon>Metazoa</taxon>
        <taxon>Ecdysozoa</taxon>
        <taxon>Nematoda</taxon>
        <taxon>Chromadorea</taxon>
        <taxon>Rhabditida</taxon>
        <taxon>Spirurina</taxon>
        <taxon>Spiruromorpha</taxon>
        <taxon>Filarioidea</taxon>
        <taxon>Onchocercidae</taxon>
        <taxon>Onchocerca</taxon>
    </lineage>
</organism>
<evidence type="ECO:0000256" key="8">
    <source>
        <dbReference type="ARBA" id="ARBA00022771"/>
    </source>
</evidence>
<dbReference type="PROSITE" id="PS51215">
    <property type="entry name" value="AWS"/>
    <property type="match status" value="1"/>
</dbReference>
<dbReference type="GO" id="GO:0042800">
    <property type="term" value="F:histone H3K4 methyltransferase activity"/>
    <property type="evidence" value="ECO:0007669"/>
    <property type="project" value="TreeGrafter"/>
</dbReference>
<evidence type="ECO:0000256" key="11">
    <source>
        <dbReference type="ARBA" id="ARBA00023242"/>
    </source>
</evidence>
<keyword evidence="4" id="KW-0489">Methyltransferase</keyword>
<keyword evidence="8 12" id="KW-0863">Zinc-finger</keyword>
<dbReference type="PROSITE" id="PS01359">
    <property type="entry name" value="ZF_PHD_1"/>
    <property type="match status" value="1"/>
</dbReference>
<dbReference type="PANTHER" id="PTHR46147:SF3">
    <property type="entry name" value="HISTONE-LYSINE N-METHYLTRANSFERASE ASH1"/>
    <property type="match status" value="1"/>
</dbReference>
<dbReference type="EnsemblMetazoa" id="OVOC1456.1">
    <property type="protein sequence ID" value="OVOC1456.1"/>
    <property type="gene ID" value="WBGene00238265"/>
</dbReference>
<dbReference type="Gene3D" id="2.170.270.10">
    <property type="entry name" value="SET domain"/>
    <property type="match status" value="1"/>
</dbReference>
<dbReference type="PROSITE" id="PS50016">
    <property type="entry name" value="ZF_PHD_2"/>
    <property type="match status" value="1"/>
</dbReference>
<keyword evidence="9" id="KW-0862">Zinc</keyword>
<dbReference type="Pfam" id="PF01426">
    <property type="entry name" value="BAH"/>
    <property type="match status" value="1"/>
</dbReference>
<name>A0A8R1TNL4_ONCVO</name>
<evidence type="ECO:0000256" key="7">
    <source>
        <dbReference type="ARBA" id="ARBA00022723"/>
    </source>
</evidence>
<dbReference type="SMART" id="SM00570">
    <property type="entry name" value="AWS"/>
    <property type="match status" value="1"/>
</dbReference>
<dbReference type="GO" id="GO:0005694">
    <property type="term" value="C:chromosome"/>
    <property type="evidence" value="ECO:0007669"/>
    <property type="project" value="UniProtKB-SubCell"/>
</dbReference>
<keyword evidence="5" id="KW-0808">Transferase</keyword>
<dbReference type="InterPro" id="IPR019786">
    <property type="entry name" value="Zinc_finger_PHD-type_CS"/>
</dbReference>
<evidence type="ECO:0000256" key="6">
    <source>
        <dbReference type="ARBA" id="ARBA00022691"/>
    </source>
</evidence>
<dbReference type="InterPro" id="IPR019787">
    <property type="entry name" value="Znf_PHD-finger"/>
</dbReference>
<dbReference type="SUPFAM" id="SSF57903">
    <property type="entry name" value="FYVE/PHD zinc finger"/>
    <property type="match status" value="1"/>
</dbReference>
<dbReference type="InterPro" id="IPR043151">
    <property type="entry name" value="BAH_sf"/>
</dbReference>
<dbReference type="SUPFAM" id="SSF82199">
    <property type="entry name" value="SET domain"/>
    <property type="match status" value="1"/>
</dbReference>
<dbReference type="Gene3D" id="3.30.40.10">
    <property type="entry name" value="Zinc/RING finger domain, C3HC4 (zinc finger)"/>
    <property type="match status" value="1"/>
</dbReference>
<dbReference type="SMART" id="SM00249">
    <property type="entry name" value="PHD"/>
    <property type="match status" value="1"/>
</dbReference>
<dbReference type="Pfam" id="PF20826">
    <property type="entry name" value="PHD_5"/>
    <property type="match status" value="1"/>
</dbReference>
<dbReference type="GO" id="GO:0032259">
    <property type="term" value="P:methylation"/>
    <property type="evidence" value="ECO:0007669"/>
    <property type="project" value="UniProtKB-KW"/>
</dbReference>
<dbReference type="SMART" id="SM00439">
    <property type="entry name" value="BAH"/>
    <property type="match status" value="1"/>
</dbReference>
<keyword evidence="10" id="KW-0156">Chromatin regulator</keyword>
<feature type="region of interest" description="Disordered" evidence="13">
    <location>
        <begin position="820"/>
        <end position="850"/>
    </location>
</feature>
<dbReference type="GO" id="GO:0006355">
    <property type="term" value="P:regulation of DNA-templated transcription"/>
    <property type="evidence" value="ECO:0007669"/>
    <property type="project" value="TreeGrafter"/>
</dbReference>
<feature type="domain" description="BAH" evidence="17">
    <location>
        <begin position="1393"/>
        <end position="1511"/>
    </location>
</feature>
<feature type="region of interest" description="Disordered" evidence="13">
    <location>
        <begin position="416"/>
        <end position="450"/>
    </location>
</feature>
<evidence type="ECO:0000256" key="13">
    <source>
        <dbReference type="SAM" id="MobiDB-lite"/>
    </source>
</evidence>
<dbReference type="Pfam" id="PF00856">
    <property type="entry name" value="SET"/>
    <property type="match status" value="1"/>
</dbReference>
<feature type="compositionally biased region" description="Polar residues" evidence="13">
    <location>
        <begin position="154"/>
        <end position="171"/>
    </location>
</feature>
<evidence type="ECO:0000259" key="17">
    <source>
        <dbReference type="PROSITE" id="PS51038"/>
    </source>
</evidence>
<feature type="region of interest" description="Disordered" evidence="13">
    <location>
        <begin position="590"/>
        <end position="635"/>
    </location>
</feature>
<reference evidence="19" key="2">
    <citation type="submission" date="2022-06" db="UniProtKB">
        <authorList>
            <consortium name="EnsemblMetazoa"/>
        </authorList>
    </citation>
    <scope>IDENTIFICATION</scope>
</reference>
<sequence>MGLEAVPCVLRSATNGGNSSSYCTIGFLIRPSTSSTNNSTGQTVSNAIVSGTTSVAVPSSNIPKSLHVVPATIQKQSATLATAAPKIVVPSVLRIQSTSCTSTHLAPPVPQLVHHPVPPKPPQPSIQHHHLQAQQQQQQQQPQHCSTDGWLHTASHSNISGGSFESPSPSQVVPQMTVNESYDCQIPCTSTTSFFPPISSITQSFSSSKSDIDLLQDMTHHVDLNPPIMHQQHQSQHVTDKTTMITPNHYAQQHNITPPPPPQQHHYHSNAPSIMHMQDPSTCTPVQPNYQAHIQVELNGEMPSCHYQNSYNVVEDCSPIADSGIQSIADSPPADPFTPPTPYIPPPPIIAAGNKSKQPQPTISSTSCSDDYSDMPHLIPFHQMETESGSPFTEEPPPFVTKVLPSDDAILKTAEPDTLMKENEGKNSEQNDEIVTVSQEKTKKGPDDEIPKIAITPAMNVTDLVEQLMSHMDPEQRKQFANAIQSKVAIDDIASTDSNNTATVTTTTVTSIPDNGTNTIATATTDIITFVTTTAAAAAANTITTTISTATICDNKTIKSLPKEPEHEVAVQTEFISALKIQAHKNRSVENEVSKLKNKIPRKKRKSRKRKMEDCKESVSEKPARKMKRREVGHKSNDATVQCSNVNELSLGGNVNENIFGPLSSRNFEAEIQTEEKKCKGRKKQEERKRFIAEKKFPTKKLEKKKIITEKVCGRRQEFAENVADGKPDTHLEYKDENMVDQIREFHLDMKRKVNEQLKTVIEQIGKQFANLELNLGDREHWNLPWYRLNWKEVTRRLVERNRFEKSIREKSAAKICRTGDRKLPKSKRKNDSFVANASPSSPKVCEKSRRSSGDYVKLKQNVIVDAYPKIEQMQCSCSSGCCGESDECLNRVVLMECGNSCPRNALCTNKRLFRRECVERLRTFQTMNGCGIGVKTDINIDKGQFICEYIGEVVSMETFNIRNRTDYRYQQNHYALNLCPGFVVDAYHKGNIARFINHSCAPNCEMQRWSVNGHYRIGLFALRGIHEGEELTYDYNWDAFEFDDVTICCCGAPNCRHFLNKNVIMNNREKELARNARLLLLRNVRKSAACKLKKFRKESQSGNQNRILKTSLAISPTNNSDVHLEQLCQEVIMKFNDSKVASKKQIKKLSNFIAELREQQNSTQTILEMLESVEVKVNALLGKSCKPLDRRKLDIWRASFASIKAKHSRQARKFGKNDLQNAKKSRTGPHRTLAAAIDYRYLDSPIPVGSYDHDSFSYLSVADANTDCVRCICGTTDDDGPMIQCEKCNFWLHEECVFDDKPSDEIKDFICIICVRNAQRTLTVSIPLRIQPDYNFKNCTYYRTLLNSRHLQVRLGETVYVQKLENDDHKLILRRLVECTKQSGSMAAVMPAGLEETDKKFCPVSFHRKNVRCFRIERLFSFEGHKFVFGFYYARPHEVYCEPGKLFHEKELFATSMYDTLPLDAVVGRCLALESSIYCLGRPKLPHYEEVDVYFAEYQTGKNSKFEKIPAKNQYYINIDPLIFSYFKQKLTISRTFTPFIMEQEVKNFSRSNATECNNSSIERRRQQMVNLEIILQHLPITDKNREPLKAMSCSSDKLFKRKRLRPLRH</sequence>
<dbReference type="InterPro" id="IPR046341">
    <property type="entry name" value="SET_dom_sf"/>
</dbReference>
<evidence type="ECO:0000256" key="10">
    <source>
        <dbReference type="ARBA" id="ARBA00022853"/>
    </source>
</evidence>
<feature type="region of interest" description="Disordered" evidence="13">
    <location>
        <begin position="116"/>
        <end position="171"/>
    </location>
</feature>
<evidence type="ECO:0000313" key="19">
    <source>
        <dbReference type="EnsemblMetazoa" id="OVOC1456.1"/>
    </source>
</evidence>
<feature type="domain" description="AWS" evidence="18">
    <location>
        <begin position="871"/>
        <end position="917"/>
    </location>
</feature>
<protein>
    <submittedName>
        <fullName evidence="19">Histone-lysine N-methyltransferase</fullName>
    </submittedName>
</protein>
<evidence type="ECO:0000256" key="2">
    <source>
        <dbReference type="ARBA" id="ARBA00004286"/>
    </source>
</evidence>
<keyword evidence="3" id="KW-0158">Chromosome</keyword>
<evidence type="ECO:0000256" key="1">
    <source>
        <dbReference type="ARBA" id="ARBA00004123"/>
    </source>
</evidence>
<dbReference type="AlphaFoldDB" id="A0A8R1TNL4"/>
<dbReference type="Proteomes" id="UP000024404">
    <property type="component" value="Unassembled WGS sequence"/>
</dbReference>
<feature type="domain" description="SET" evidence="15">
    <location>
        <begin position="920"/>
        <end position="1037"/>
    </location>
</feature>
<feature type="compositionally biased region" description="Basic and acidic residues" evidence="13">
    <location>
        <begin position="440"/>
        <end position="450"/>
    </location>
</feature>
<comment type="subcellular location">
    <subcellularLocation>
        <location evidence="2">Chromosome</location>
    </subcellularLocation>
    <subcellularLocation>
        <location evidence="1">Nucleus</location>
    </subcellularLocation>
</comment>
<dbReference type="Gene3D" id="2.30.30.490">
    <property type="match status" value="1"/>
</dbReference>
<dbReference type="PROSITE" id="PS50280">
    <property type="entry name" value="SET"/>
    <property type="match status" value="1"/>
</dbReference>
<feature type="compositionally biased region" description="Low complexity" evidence="13">
    <location>
        <begin position="132"/>
        <end position="144"/>
    </location>
</feature>
<dbReference type="GO" id="GO:0003682">
    <property type="term" value="F:chromatin binding"/>
    <property type="evidence" value="ECO:0007669"/>
    <property type="project" value="InterPro"/>
</dbReference>
<dbReference type="InterPro" id="IPR001214">
    <property type="entry name" value="SET_dom"/>
</dbReference>
<evidence type="ECO:0000259" key="14">
    <source>
        <dbReference type="PROSITE" id="PS50016"/>
    </source>
</evidence>
<dbReference type="PROSITE" id="PS51038">
    <property type="entry name" value="BAH"/>
    <property type="match status" value="1"/>
</dbReference>
<keyword evidence="7" id="KW-0479">Metal-binding</keyword>
<feature type="compositionally biased region" description="Basic and acidic residues" evidence="13">
    <location>
        <begin position="416"/>
        <end position="429"/>
    </location>
</feature>
<evidence type="ECO:0000259" key="18">
    <source>
        <dbReference type="PROSITE" id="PS51215"/>
    </source>
</evidence>
<dbReference type="GO" id="GO:0005654">
    <property type="term" value="C:nucleoplasm"/>
    <property type="evidence" value="ECO:0007669"/>
    <property type="project" value="TreeGrafter"/>
</dbReference>
<evidence type="ECO:0000256" key="9">
    <source>
        <dbReference type="ARBA" id="ARBA00022833"/>
    </source>
</evidence>
<dbReference type="GO" id="GO:0008270">
    <property type="term" value="F:zinc ion binding"/>
    <property type="evidence" value="ECO:0007669"/>
    <property type="project" value="UniProtKB-KW"/>
</dbReference>
<evidence type="ECO:0000259" key="15">
    <source>
        <dbReference type="PROSITE" id="PS50280"/>
    </source>
</evidence>
<dbReference type="InterPro" id="IPR006560">
    <property type="entry name" value="AWS_dom"/>
</dbReference>
<dbReference type="OMA" id="GACTSDM"/>
<evidence type="ECO:0000256" key="3">
    <source>
        <dbReference type="ARBA" id="ARBA00022454"/>
    </source>
</evidence>
<dbReference type="SMART" id="SM00317">
    <property type="entry name" value="SET"/>
    <property type="match status" value="1"/>
</dbReference>
<dbReference type="PROSITE" id="PS50868">
    <property type="entry name" value="POST_SET"/>
    <property type="match status" value="1"/>
</dbReference>
<evidence type="ECO:0000256" key="5">
    <source>
        <dbReference type="ARBA" id="ARBA00022679"/>
    </source>
</evidence>
<dbReference type="PANTHER" id="PTHR46147">
    <property type="entry name" value="HISTONE-LYSINE N-METHYLTRANSFERASE ASH1"/>
    <property type="match status" value="1"/>
</dbReference>
<keyword evidence="20" id="KW-1185">Reference proteome</keyword>